<accession>A0A3N4LMF7</accession>
<evidence type="ECO:0000313" key="3">
    <source>
        <dbReference type="Proteomes" id="UP000267821"/>
    </source>
</evidence>
<organism evidence="2 3">
    <name type="scientific">Terfezia boudieri ATCC MYA-4762</name>
    <dbReference type="NCBI Taxonomy" id="1051890"/>
    <lineage>
        <taxon>Eukaryota</taxon>
        <taxon>Fungi</taxon>
        <taxon>Dikarya</taxon>
        <taxon>Ascomycota</taxon>
        <taxon>Pezizomycotina</taxon>
        <taxon>Pezizomycetes</taxon>
        <taxon>Pezizales</taxon>
        <taxon>Pezizaceae</taxon>
        <taxon>Terfezia</taxon>
    </lineage>
</organism>
<feature type="compositionally biased region" description="Acidic residues" evidence="1">
    <location>
        <begin position="89"/>
        <end position="109"/>
    </location>
</feature>
<feature type="region of interest" description="Disordered" evidence="1">
    <location>
        <begin position="60"/>
        <end position="149"/>
    </location>
</feature>
<dbReference type="EMBL" id="ML121543">
    <property type="protein sequence ID" value="RPB24113.1"/>
    <property type="molecule type" value="Genomic_DNA"/>
</dbReference>
<dbReference type="AlphaFoldDB" id="A0A3N4LMF7"/>
<evidence type="ECO:0000256" key="1">
    <source>
        <dbReference type="SAM" id="MobiDB-lite"/>
    </source>
</evidence>
<dbReference type="Proteomes" id="UP000267821">
    <property type="component" value="Unassembled WGS sequence"/>
</dbReference>
<dbReference type="InParanoid" id="A0A3N4LMF7"/>
<proteinExistence type="predicted"/>
<protein>
    <submittedName>
        <fullName evidence="2">Uncharacterized protein</fullName>
    </submittedName>
</protein>
<reference evidence="2 3" key="1">
    <citation type="journal article" date="2018" name="Nat. Ecol. Evol.">
        <title>Pezizomycetes genomes reveal the molecular basis of ectomycorrhizal truffle lifestyle.</title>
        <authorList>
            <person name="Murat C."/>
            <person name="Payen T."/>
            <person name="Noel B."/>
            <person name="Kuo A."/>
            <person name="Morin E."/>
            <person name="Chen J."/>
            <person name="Kohler A."/>
            <person name="Krizsan K."/>
            <person name="Balestrini R."/>
            <person name="Da Silva C."/>
            <person name="Montanini B."/>
            <person name="Hainaut M."/>
            <person name="Levati E."/>
            <person name="Barry K.W."/>
            <person name="Belfiori B."/>
            <person name="Cichocki N."/>
            <person name="Clum A."/>
            <person name="Dockter R.B."/>
            <person name="Fauchery L."/>
            <person name="Guy J."/>
            <person name="Iotti M."/>
            <person name="Le Tacon F."/>
            <person name="Lindquist E.A."/>
            <person name="Lipzen A."/>
            <person name="Malagnac F."/>
            <person name="Mello A."/>
            <person name="Molinier V."/>
            <person name="Miyauchi S."/>
            <person name="Poulain J."/>
            <person name="Riccioni C."/>
            <person name="Rubini A."/>
            <person name="Sitrit Y."/>
            <person name="Splivallo R."/>
            <person name="Traeger S."/>
            <person name="Wang M."/>
            <person name="Zifcakova L."/>
            <person name="Wipf D."/>
            <person name="Zambonelli A."/>
            <person name="Paolocci F."/>
            <person name="Nowrousian M."/>
            <person name="Ottonello S."/>
            <person name="Baldrian P."/>
            <person name="Spatafora J.W."/>
            <person name="Henrissat B."/>
            <person name="Nagy L.G."/>
            <person name="Aury J.M."/>
            <person name="Wincker P."/>
            <person name="Grigoriev I.V."/>
            <person name="Bonfante P."/>
            <person name="Martin F.M."/>
        </authorList>
    </citation>
    <scope>NUCLEOTIDE SEQUENCE [LARGE SCALE GENOMIC DNA]</scope>
    <source>
        <strain evidence="2 3">ATCC MYA-4762</strain>
    </source>
</reference>
<name>A0A3N4LMF7_9PEZI</name>
<gene>
    <name evidence="2" type="ORF">L211DRAFT_849253</name>
</gene>
<evidence type="ECO:0000313" key="2">
    <source>
        <dbReference type="EMBL" id="RPB24113.1"/>
    </source>
</evidence>
<keyword evidence="3" id="KW-1185">Reference proteome</keyword>
<feature type="compositionally biased region" description="Polar residues" evidence="1">
    <location>
        <begin position="113"/>
        <end position="135"/>
    </location>
</feature>
<sequence length="182" mass="20453">MQYLVRKLASLEVSGLARGLAGPTRSFAVGASIEKTVAVRLVKHHEAFFILDPKNPIRELRSSLDGPAWTVSGDRRTRRQVSKVLSVVEEPEDEEESEEEEEEVEEVEEERQAQPSQHRSTQQAGSQRTSTQQAGSQHRSSSQRTSTQQAGSHMICVTLSQKHFSVSLTMENLIERWVVIEN</sequence>
<feature type="compositionally biased region" description="Low complexity" evidence="1">
    <location>
        <begin position="136"/>
        <end position="149"/>
    </location>
</feature>